<reference evidence="1 2" key="1">
    <citation type="submission" date="2018-06" db="EMBL/GenBank/DDBJ databases">
        <authorList>
            <consortium name="Pathogen Informatics"/>
            <person name="Doyle S."/>
        </authorList>
    </citation>
    <scope>NUCLEOTIDE SEQUENCE [LARGE SCALE GENOMIC DNA]</scope>
    <source>
        <strain evidence="1 2">NCTC12858</strain>
    </source>
</reference>
<proteinExistence type="predicted"/>
<protein>
    <submittedName>
        <fullName evidence="1">Uncharacterized protein</fullName>
    </submittedName>
</protein>
<dbReference type="KEGG" id="pcre:NCTC12858_00682"/>
<organism evidence="1 2">
    <name type="scientific">Porphyromonas crevioricanis</name>
    <dbReference type="NCBI Taxonomy" id="393921"/>
    <lineage>
        <taxon>Bacteria</taxon>
        <taxon>Pseudomonadati</taxon>
        <taxon>Bacteroidota</taxon>
        <taxon>Bacteroidia</taxon>
        <taxon>Bacteroidales</taxon>
        <taxon>Porphyromonadaceae</taxon>
        <taxon>Porphyromonas</taxon>
    </lineage>
</organism>
<keyword evidence="2" id="KW-1185">Reference proteome</keyword>
<accession>A0A2X4SSR5</accession>
<dbReference type="EMBL" id="LS483447">
    <property type="protein sequence ID" value="SQH72851.1"/>
    <property type="molecule type" value="Genomic_DNA"/>
</dbReference>
<dbReference type="Proteomes" id="UP000249300">
    <property type="component" value="Chromosome 1"/>
</dbReference>
<gene>
    <name evidence="1" type="ORF">NCTC12858_00682</name>
</gene>
<dbReference type="AlphaFoldDB" id="A0A2X4SSR5"/>
<name>A0A2X4SSR5_9PORP</name>
<sequence length="52" mass="5922">MLELNIQGMDLEISADLCAQLFLSERCLYGEGSPHSFVFEYSCRTLIKASYK</sequence>
<evidence type="ECO:0000313" key="2">
    <source>
        <dbReference type="Proteomes" id="UP000249300"/>
    </source>
</evidence>
<evidence type="ECO:0000313" key="1">
    <source>
        <dbReference type="EMBL" id="SQH72851.1"/>
    </source>
</evidence>